<organism evidence="2 3">
    <name type="scientific">Limosilactobacillus alvi</name>
    <dbReference type="NCBI Taxonomy" id="990412"/>
    <lineage>
        <taxon>Bacteria</taxon>
        <taxon>Bacillati</taxon>
        <taxon>Bacillota</taxon>
        <taxon>Bacilli</taxon>
        <taxon>Lactobacillales</taxon>
        <taxon>Lactobacillaceae</taxon>
        <taxon>Limosilactobacillus</taxon>
    </lineage>
</organism>
<reference evidence="2 3" key="1">
    <citation type="journal article" date="2021" name="Sci. Rep.">
        <title>The distribution of antibiotic resistance genes in chicken gut microbiota commensals.</title>
        <authorList>
            <person name="Juricova H."/>
            <person name="Matiasovicova J."/>
            <person name="Kubasova T."/>
            <person name="Cejkova D."/>
            <person name="Rychlik I."/>
        </authorList>
    </citation>
    <scope>NUCLEOTIDE SEQUENCE [LARGE SCALE GENOMIC DNA]</scope>
    <source>
        <strain evidence="2 3">An810</strain>
    </source>
</reference>
<dbReference type="EMBL" id="JACJJQ010000007">
    <property type="protein sequence ID" value="MBM6753597.1"/>
    <property type="molecule type" value="Genomic_DNA"/>
</dbReference>
<keyword evidence="1" id="KW-0812">Transmembrane</keyword>
<keyword evidence="1" id="KW-1133">Transmembrane helix</keyword>
<comment type="caution">
    <text evidence="2">The sequence shown here is derived from an EMBL/GenBank/DDBJ whole genome shotgun (WGS) entry which is preliminary data.</text>
</comment>
<proteinExistence type="predicted"/>
<dbReference type="Proteomes" id="UP000776629">
    <property type="component" value="Unassembled WGS sequence"/>
</dbReference>
<evidence type="ECO:0000313" key="2">
    <source>
        <dbReference type="EMBL" id="MBM6753597.1"/>
    </source>
</evidence>
<keyword evidence="3" id="KW-1185">Reference proteome</keyword>
<evidence type="ECO:0000313" key="3">
    <source>
        <dbReference type="Proteomes" id="UP000776629"/>
    </source>
</evidence>
<protein>
    <recommendedName>
        <fullName evidence="4">Competence protein ComGF</fullName>
    </recommendedName>
</protein>
<evidence type="ECO:0008006" key="4">
    <source>
        <dbReference type="Google" id="ProtNLM"/>
    </source>
</evidence>
<gene>
    <name evidence="2" type="ORF">H5993_02290</name>
</gene>
<evidence type="ECO:0000256" key="1">
    <source>
        <dbReference type="SAM" id="Phobius"/>
    </source>
</evidence>
<accession>A0ABS2EM60</accession>
<sequence length="176" mass="20122">MKQRPAFTLADAILGLGVLAVTVLLIQLAVNLLNRQTNLSLGSETTWYQAINLLESDRYDFELGMISTYRVHFVDKAGRRFYLQREKDSQAPLALRGVDGGYLPLVFHVQHDSFQWRKLNDHEIYLTVTTNDHRRHEAIVQLKAPRQCTTDGDSNPNVSHECNSFQFDIFGSAKRD</sequence>
<name>A0ABS2EM60_9LACO</name>
<feature type="transmembrane region" description="Helical" evidence="1">
    <location>
        <begin position="12"/>
        <end position="33"/>
    </location>
</feature>
<dbReference type="RefSeq" id="WP_180870128.1">
    <property type="nucleotide sequence ID" value="NZ_JACJJQ010000007.1"/>
</dbReference>
<keyword evidence="1" id="KW-0472">Membrane</keyword>